<evidence type="ECO:0000256" key="1">
    <source>
        <dbReference type="SAM" id="SignalP"/>
    </source>
</evidence>
<accession>A0A508A3L2</accession>
<evidence type="ECO:0000313" key="2">
    <source>
        <dbReference type="EMBL" id="TQD41525.1"/>
    </source>
</evidence>
<dbReference type="AlphaFoldDB" id="A0A508A3L2"/>
<reference evidence="2 3" key="1">
    <citation type="submission" date="2019-06" db="EMBL/GenBank/DDBJ databases">
        <title>Draft genome sequence of Actinomyces johnsonii CCUG 34287T.</title>
        <authorList>
            <person name="Salva-Serra F."/>
            <person name="Cardew S."/>
            <person name="Moore E."/>
        </authorList>
    </citation>
    <scope>NUCLEOTIDE SEQUENCE [LARGE SCALE GENOMIC DNA]</scope>
    <source>
        <strain evidence="2 3">CCUG 34287</strain>
    </source>
</reference>
<dbReference type="Proteomes" id="UP000319010">
    <property type="component" value="Unassembled WGS sequence"/>
</dbReference>
<dbReference type="RefSeq" id="WP_141425072.1">
    <property type="nucleotide sequence ID" value="NZ_JASPFB010000004.1"/>
</dbReference>
<dbReference type="EMBL" id="VICB01000025">
    <property type="protein sequence ID" value="TQD41525.1"/>
    <property type="molecule type" value="Genomic_DNA"/>
</dbReference>
<organism evidence="2 3">
    <name type="scientific">Actinomyces johnsonii</name>
    <dbReference type="NCBI Taxonomy" id="544581"/>
    <lineage>
        <taxon>Bacteria</taxon>
        <taxon>Bacillati</taxon>
        <taxon>Actinomycetota</taxon>
        <taxon>Actinomycetes</taxon>
        <taxon>Actinomycetales</taxon>
        <taxon>Actinomycetaceae</taxon>
        <taxon>Actinomyces</taxon>
    </lineage>
</organism>
<proteinExistence type="predicted"/>
<feature type="signal peptide" evidence="1">
    <location>
        <begin position="1"/>
        <end position="30"/>
    </location>
</feature>
<protein>
    <submittedName>
        <fullName evidence="2">Uncharacterized protein</fullName>
    </submittedName>
</protein>
<evidence type="ECO:0000313" key="3">
    <source>
        <dbReference type="Proteomes" id="UP000319010"/>
    </source>
</evidence>
<comment type="caution">
    <text evidence="2">The sequence shown here is derived from an EMBL/GenBank/DDBJ whole genome shotgun (WGS) entry which is preliminary data.</text>
</comment>
<keyword evidence="1" id="KW-0732">Signal</keyword>
<name>A0A508A3L2_9ACTO</name>
<feature type="chain" id="PRO_5021397664" evidence="1">
    <location>
        <begin position="31"/>
        <end position="121"/>
    </location>
</feature>
<gene>
    <name evidence="2" type="ORF">FK256_13285</name>
</gene>
<sequence>MRFTKQNLIKTAAIGSAFVGALAVAAPASANSFGPTDSHGVVKVNYNDGEDEFCVTGNYHHGSVVYLVPETSGRGPSHKITVSDGETKCVSLATAYEDSRYYYQTGIPLIGGRYSAEYFYS</sequence>